<dbReference type="InterPro" id="IPR028082">
    <property type="entry name" value="Peripla_BP_I"/>
</dbReference>
<reference evidence="6 7" key="1">
    <citation type="submission" date="2019-07" db="EMBL/GenBank/DDBJ databases">
        <title>Quadrisphaera sp. strain DD2A genome sequencing and assembly.</title>
        <authorList>
            <person name="Kim I."/>
        </authorList>
    </citation>
    <scope>NUCLEOTIDE SEQUENCE [LARGE SCALE GENOMIC DNA]</scope>
    <source>
        <strain evidence="6 7">DD2A</strain>
    </source>
</reference>
<name>A0A5C8ZGN3_9ACTN</name>
<dbReference type="GO" id="GO:0030246">
    <property type="term" value="F:carbohydrate binding"/>
    <property type="evidence" value="ECO:0007669"/>
    <property type="project" value="UniProtKB-ARBA"/>
</dbReference>
<evidence type="ECO:0000256" key="1">
    <source>
        <dbReference type="ARBA" id="ARBA00004196"/>
    </source>
</evidence>
<dbReference type="InterPro" id="IPR025997">
    <property type="entry name" value="SBP_2_dom"/>
</dbReference>
<keyword evidence="3 4" id="KW-0732">Signal</keyword>
<dbReference type="Proteomes" id="UP000321234">
    <property type="component" value="Unassembled WGS sequence"/>
</dbReference>
<dbReference type="PANTHER" id="PTHR46847">
    <property type="entry name" value="D-ALLOSE-BINDING PERIPLASMIC PROTEIN-RELATED"/>
    <property type="match status" value="1"/>
</dbReference>
<evidence type="ECO:0000256" key="4">
    <source>
        <dbReference type="SAM" id="SignalP"/>
    </source>
</evidence>
<feature type="chain" id="PRO_5039574982" evidence="4">
    <location>
        <begin position="35"/>
        <end position="358"/>
    </location>
</feature>
<evidence type="ECO:0000256" key="3">
    <source>
        <dbReference type="ARBA" id="ARBA00022729"/>
    </source>
</evidence>
<organism evidence="6 7">
    <name type="scientific">Quadrisphaera setariae</name>
    <dbReference type="NCBI Taxonomy" id="2593304"/>
    <lineage>
        <taxon>Bacteria</taxon>
        <taxon>Bacillati</taxon>
        <taxon>Actinomycetota</taxon>
        <taxon>Actinomycetes</taxon>
        <taxon>Kineosporiales</taxon>
        <taxon>Kineosporiaceae</taxon>
        <taxon>Quadrisphaera</taxon>
    </lineage>
</organism>
<dbReference type="Gene3D" id="3.40.50.2300">
    <property type="match status" value="2"/>
</dbReference>
<keyword evidence="7" id="KW-1185">Reference proteome</keyword>
<comment type="caution">
    <text evidence="6">The sequence shown here is derived from an EMBL/GenBank/DDBJ whole genome shotgun (WGS) entry which is preliminary data.</text>
</comment>
<accession>A0A5C8ZGN3</accession>
<dbReference type="PANTHER" id="PTHR46847:SF1">
    <property type="entry name" value="D-ALLOSE-BINDING PERIPLASMIC PROTEIN-RELATED"/>
    <property type="match status" value="1"/>
</dbReference>
<dbReference type="GO" id="GO:0030313">
    <property type="term" value="C:cell envelope"/>
    <property type="evidence" value="ECO:0007669"/>
    <property type="project" value="UniProtKB-SubCell"/>
</dbReference>
<evidence type="ECO:0000256" key="2">
    <source>
        <dbReference type="ARBA" id="ARBA00007639"/>
    </source>
</evidence>
<dbReference type="EMBL" id="VKAC01000006">
    <property type="protein sequence ID" value="TXR55990.1"/>
    <property type="molecule type" value="Genomic_DNA"/>
</dbReference>
<protein>
    <submittedName>
        <fullName evidence="6">Sugar ABC transporter substrate-binding protein</fullName>
    </submittedName>
</protein>
<comment type="similarity">
    <text evidence="2">Belongs to the bacterial solute-binding protein 2 family.</text>
</comment>
<feature type="domain" description="Periplasmic binding protein" evidence="5">
    <location>
        <begin position="50"/>
        <end position="314"/>
    </location>
</feature>
<dbReference type="SUPFAM" id="SSF53822">
    <property type="entry name" value="Periplasmic binding protein-like I"/>
    <property type="match status" value="1"/>
</dbReference>
<comment type="subcellular location">
    <subcellularLocation>
        <location evidence="1">Cell envelope</location>
    </subcellularLocation>
</comment>
<evidence type="ECO:0000259" key="5">
    <source>
        <dbReference type="Pfam" id="PF13407"/>
    </source>
</evidence>
<dbReference type="AlphaFoldDB" id="A0A5C8ZGN3"/>
<evidence type="ECO:0000313" key="6">
    <source>
        <dbReference type="EMBL" id="TXR55990.1"/>
    </source>
</evidence>
<dbReference type="OrthoDB" id="4827464at2"/>
<sequence>MSASARPASTTSRTRTTARALAAAAGCAALLASAGCGSTAVGAASSKPVVGLITKTADSGYFQALRAGAEQEGKALGVDLRSYAGTGETDSATQIKAIQELVALGAQGILITPANSDVLPAIADARTKGLLVVALDSPTDPADAVDATFATDNFAAGRSIGQWAAATVDTKAARIAMLDLNDAHVPVDVARDQGFLAGFGIDLADPKVIGDETDPRIVGHAYTGGDAKGGKAAMEQLLARDPSINLVYTINEGSALGAHEALQAAGRAGQVTVVSIDGGCDGVKATTAGQIGATAMQFPLRMARLGLDAVIDHALTGDVPPSSPGLAFFNTGSQLVTDKPVGGLYSKGSDWGSKNCWG</sequence>
<proteinExistence type="inferred from homology"/>
<feature type="signal peptide" evidence="4">
    <location>
        <begin position="1"/>
        <end position="34"/>
    </location>
</feature>
<evidence type="ECO:0000313" key="7">
    <source>
        <dbReference type="Proteomes" id="UP000321234"/>
    </source>
</evidence>
<gene>
    <name evidence="6" type="ORF">FMM08_11035</name>
</gene>
<dbReference type="Pfam" id="PF13407">
    <property type="entry name" value="Peripla_BP_4"/>
    <property type="match status" value="1"/>
</dbReference>
<dbReference type="RefSeq" id="WP_147926422.1">
    <property type="nucleotide sequence ID" value="NZ_VKAC01000006.1"/>
</dbReference>